<organism evidence="2 3">
    <name type="scientific">Streptomyces plumbiresistens</name>
    <dbReference type="NCBI Taxonomy" id="511811"/>
    <lineage>
        <taxon>Bacteria</taxon>
        <taxon>Bacillati</taxon>
        <taxon>Actinomycetota</taxon>
        <taxon>Actinomycetes</taxon>
        <taxon>Kitasatosporales</taxon>
        <taxon>Streptomycetaceae</taxon>
        <taxon>Streptomyces</taxon>
    </lineage>
</organism>
<name>A0ABP7T8M9_9ACTN</name>
<dbReference type="Proteomes" id="UP001500456">
    <property type="component" value="Unassembled WGS sequence"/>
</dbReference>
<evidence type="ECO:0000313" key="3">
    <source>
        <dbReference type="Proteomes" id="UP001500456"/>
    </source>
</evidence>
<evidence type="ECO:0000256" key="1">
    <source>
        <dbReference type="SAM" id="MobiDB-lite"/>
    </source>
</evidence>
<comment type="caution">
    <text evidence="2">The sequence shown here is derived from an EMBL/GenBank/DDBJ whole genome shotgun (WGS) entry which is preliminary data.</text>
</comment>
<proteinExistence type="predicted"/>
<evidence type="ECO:0000313" key="2">
    <source>
        <dbReference type="EMBL" id="GAA4022666.1"/>
    </source>
</evidence>
<keyword evidence="3" id="KW-1185">Reference proteome</keyword>
<feature type="region of interest" description="Disordered" evidence="1">
    <location>
        <begin position="206"/>
        <end position="228"/>
    </location>
</feature>
<reference evidence="3" key="1">
    <citation type="journal article" date="2019" name="Int. J. Syst. Evol. Microbiol.">
        <title>The Global Catalogue of Microorganisms (GCM) 10K type strain sequencing project: providing services to taxonomists for standard genome sequencing and annotation.</title>
        <authorList>
            <consortium name="The Broad Institute Genomics Platform"/>
            <consortium name="The Broad Institute Genome Sequencing Center for Infectious Disease"/>
            <person name="Wu L."/>
            <person name="Ma J."/>
        </authorList>
    </citation>
    <scope>NUCLEOTIDE SEQUENCE [LARGE SCALE GENOMIC DNA]</scope>
    <source>
        <strain evidence="3">JCM 16924</strain>
    </source>
</reference>
<sequence length="228" mass="23917">MDVPTSLAQYAQAGHGIAPAERLLDLPGFWPAYFGPTWDGFADEPEAFGADPADVDAAGEALYGATEVWPAYRIPLPGGHLLWIVHRNFPDDPGTDYLLTHPDQARETSLASIEGHFTGPGLSWPDLVAVADSALADAEGVRDPGLRLLLLLPAFGDAETPVEEAVEGIAAALVAVGMTAEAAPEAAEGFLDHPFWESPYWAAPGNSPLSGGRSTRGPVGSAAQPIER</sequence>
<gene>
    <name evidence="2" type="ORF">GCM10022232_79640</name>
</gene>
<dbReference type="EMBL" id="BAAAZX010000033">
    <property type="protein sequence ID" value="GAA4022666.1"/>
    <property type="molecule type" value="Genomic_DNA"/>
</dbReference>
<protein>
    <submittedName>
        <fullName evidence="2">Uncharacterized protein</fullName>
    </submittedName>
</protein>
<dbReference type="RefSeq" id="WP_345570030.1">
    <property type="nucleotide sequence ID" value="NZ_BAAAZX010000033.1"/>
</dbReference>
<accession>A0ABP7T8M9</accession>